<gene>
    <name evidence="1" type="ORF">OWV82_013411</name>
</gene>
<comment type="caution">
    <text evidence="1">The sequence shown here is derived from an EMBL/GenBank/DDBJ whole genome shotgun (WGS) entry which is preliminary data.</text>
</comment>
<evidence type="ECO:0000313" key="1">
    <source>
        <dbReference type="EMBL" id="KAJ4715007.1"/>
    </source>
</evidence>
<organism evidence="1 2">
    <name type="scientific">Melia azedarach</name>
    <name type="common">Chinaberry tree</name>
    <dbReference type="NCBI Taxonomy" id="155640"/>
    <lineage>
        <taxon>Eukaryota</taxon>
        <taxon>Viridiplantae</taxon>
        <taxon>Streptophyta</taxon>
        <taxon>Embryophyta</taxon>
        <taxon>Tracheophyta</taxon>
        <taxon>Spermatophyta</taxon>
        <taxon>Magnoliopsida</taxon>
        <taxon>eudicotyledons</taxon>
        <taxon>Gunneridae</taxon>
        <taxon>Pentapetalae</taxon>
        <taxon>rosids</taxon>
        <taxon>malvids</taxon>
        <taxon>Sapindales</taxon>
        <taxon>Meliaceae</taxon>
        <taxon>Melia</taxon>
    </lineage>
</organism>
<reference evidence="1 2" key="1">
    <citation type="journal article" date="2023" name="Science">
        <title>Complex scaffold remodeling in plant triterpene biosynthesis.</title>
        <authorList>
            <person name="De La Pena R."/>
            <person name="Hodgson H."/>
            <person name="Liu J.C."/>
            <person name="Stephenson M.J."/>
            <person name="Martin A.C."/>
            <person name="Owen C."/>
            <person name="Harkess A."/>
            <person name="Leebens-Mack J."/>
            <person name="Jimenez L.E."/>
            <person name="Osbourn A."/>
            <person name="Sattely E.S."/>
        </authorList>
    </citation>
    <scope>NUCLEOTIDE SEQUENCE [LARGE SCALE GENOMIC DNA]</scope>
    <source>
        <strain evidence="2">cv. JPN11</strain>
        <tissue evidence="1">Leaf</tissue>
    </source>
</reference>
<proteinExistence type="predicted"/>
<sequence length="152" mass="16677">MEQVPGAMGTSAALALRLGQAIFSSASMLFMSFHVQFYSYTAFCYLVTVMGLVIPWSMALALVDAYAVFLKSLPRRPKVMMIVIVGDWALSFLSLSAACSTASVTELLMHVNQPNCPAKLCSRYQMSAATAFLAWFVLFASCLFNLWLFASL</sequence>
<dbReference type="EMBL" id="CM051400">
    <property type="protein sequence ID" value="KAJ4715007.1"/>
    <property type="molecule type" value="Genomic_DNA"/>
</dbReference>
<protein>
    <submittedName>
        <fullName evidence="1">CASP-like protein</fullName>
    </submittedName>
</protein>
<keyword evidence="2" id="KW-1185">Reference proteome</keyword>
<accession>A0ACC1XVT2</accession>
<name>A0ACC1XVT2_MELAZ</name>
<dbReference type="Proteomes" id="UP001164539">
    <property type="component" value="Chromosome 7"/>
</dbReference>
<evidence type="ECO:0000313" key="2">
    <source>
        <dbReference type="Proteomes" id="UP001164539"/>
    </source>
</evidence>